<proteinExistence type="predicted"/>
<gene>
    <name evidence="1" type="ORF">NCTC10571_02616</name>
</gene>
<dbReference type="RefSeq" id="WP_220182162.1">
    <property type="nucleotide sequence ID" value="NZ_UGPP01000003.1"/>
</dbReference>
<organism evidence="1 2">
    <name type="scientific">Megamonas hypermegale</name>
    <dbReference type="NCBI Taxonomy" id="158847"/>
    <lineage>
        <taxon>Bacteria</taxon>
        <taxon>Bacillati</taxon>
        <taxon>Bacillota</taxon>
        <taxon>Negativicutes</taxon>
        <taxon>Selenomonadales</taxon>
        <taxon>Selenomonadaceae</taxon>
        <taxon>Megamonas</taxon>
    </lineage>
</organism>
<reference evidence="1 2" key="1">
    <citation type="submission" date="2018-06" db="EMBL/GenBank/DDBJ databases">
        <authorList>
            <consortium name="Pathogen Informatics"/>
            <person name="Doyle S."/>
        </authorList>
    </citation>
    <scope>NUCLEOTIDE SEQUENCE [LARGE SCALE GENOMIC DNA]</scope>
    <source>
        <strain evidence="1 2">NCTC10571</strain>
    </source>
</reference>
<dbReference type="EMBL" id="UGPP01000003">
    <property type="protein sequence ID" value="STY91795.1"/>
    <property type="molecule type" value="Genomic_DNA"/>
</dbReference>
<accession>A0A378PTG5</accession>
<sequence length="114" mass="13289">MTDIFTLENKIKDMIDDLKGLCQTNGLSNQASEEVIITSVFLYKFLNDKFMANLKTFAEEIDMPVEDILKNENDELDAFYDTYNQDVAFKYEDTIEALINRVGEDDFINYLMML</sequence>
<evidence type="ECO:0000313" key="1">
    <source>
        <dbReference type="EMBL" id="STY91795.1"/>
    </source>
</evidence>
<dbReference type="Proteomes" id="UP000255234">
    <property type="component" value="Unassembled WGS sequence"/>
</dbReference>
<name>A0A378PTG5_9FIRM</name>
<evidence type="ECO:0000313" key="2">
    <source>
        <dbReference type="Proteomes" id="UP000255234"/>
    </source>
</evidence>
<protein>
    <submittedName>
        <fullName evidence="1">Uncharacterized protein</fullName>
    </submittedName>
</protein>
<dbReference type="AlphaFoldDB" id="A0A378PTG5"/>